<reference evidence="3 4" key="1">
    <citation type="submission" date="2016-10" db="EMBL/GenBank/DDBJ databases">
        <authorList>
            <person name="de Groot N.N."/>
        </authorList>
    </citation>
    <scope>NUCLEOTIDE SEQUENCE [LARGE SCALE GENOMIC DNA]</scope>
    <source>
        <strain evidence="3 4">ATCC 700224</strain>
    </source>
</reference>
<dbReference type="Proteomes" id="UP000199412">
    <property type="component" value="Unassembled WGS sequence"/>
</dbReference>
<dbReference type="AlphaFoldDB" id="A0A1G7HWH6"/>
<evidence type="ECO:0000256" key="1">
    <source>
        <dbReference type="SAM" id="MobiDB-lite"/>
    </source>
</evidence>
<gene>
    <name evidence="3" type="ORF">SAMN05421720_12614</name>
</gene>
<feature type="compositionally biased region" description="Basic and acidic residues" evidence="1">
    <location>
        <begin position="39"/>
        <end position="54"/>
    </location>
</feature>
<dbReference type="RefSeq" id="WP_143027258.1">
    <property type="nucleotide sequence ID" value="NZ_FNAP01000026.1"/>
</dbReference>
<keyword evidence="2" id="KW-0812">Transmembrane</keyword>
<feature type="region of interest" description="Disordered" evidence="1">
    <location>
        <begin position="39"/>
        <end position="79"/>
    </location>
</feature>
<dbReference type="EMBL" id="FNAP01000026">
    <property type="protein sequence ID" value="SDF04792.1"/>
    <property type="molecule type" value="Genomic_DNA"/>
</dbReference>
<sequence length="79" mass="8723">MPGWLSGLAARLGRYALAAGAVLGALWWVRRDAAHDARQQDRAEALEETTHVQDRMLSAGADRPRGRAGLARRLRDGRF</sequence>
<evidence type="ECO:0000313" key="3">
    <source>
        <dbReference type="EMBL" id="SDF04792.1"/>
    </source>
</evidence>
<accession>A0A1G7HWH6</accession>
<keyword evidence="2" id="KW-0472">Membrane</keyword>
<proteinExistence type="predicted"/>
<evidence type="ECO:0000313" key="4">
    <source>
        <dbReference type="Proteomes" id="UP000199412"/>
    </source>
</evidence>
<name>A0A1G7HWH6_9PROT</name>
<organism evidence="3 4">
    <name type="scientific">Rhodospira trueperi</name>
    <dbReference type="NCBI Taxonomy" id="69960"/>
    <lineage>
        <taxon>Bacteria</taxon>
        <taxon>Pseudomonadati</taxon>
        <taxon>Pseudomonadota</taxon>
        <taxon>Alphaproteobacteria</taxon>
        <taxon>Rhodospirillales</taxon>
        <taxon>Rhodospirillaceae</taxon>
        <taxon>Rhodospira</taxon>
    </lineage>
</organism>
<evidence type="ECO:0000256" key="2">
    <source>
        <dbReference type="SAM" id="Phobius"/>
    </source>
</evidence>
<keyword evidence="4" id="KW-1185">Reference proteome</keyword>
<dbReference type="STRING" id="69960.SAMN05421720_12614"/>
<feature type="transmembrane region" description="Helical" evidence="2">
    <location>
        <begin position="12"/>
        <end position="29"/>
    </location>
</feature>
<keyword evidence="2" id="KW-1133">Transmembrane helix</keyword>
<protein>
    <submittedName>
        <fullName evidence="3">Uncharacterized protein</fullName>
    </submittedName>
</protein>